<dbReference type="VEuPathDB" id="TrichDB:TRFO_20227"/>
<dbReference type="RefSeq" id="XP_068363614.1">
    <property type="nucleotide sequence ID" value="XM_068501278.1"/>
</dbReference>
<keyword evidence="1" id="KW-0813">Transport</keyword>
<protein>
    <recommendedName>
        <fullName evidence="1">Mitochondrial import inner membrane translocase subunit TIM50</fullName>
    </recommendedName>
</protein>
<name>A0A1J4KLA2_9EUKA</name>
<dbReference type="GeneID" id="94835982"/>
<feature type="domain" description="FCP1 homology" evidence="2">
    <location>
        <begin position="58"/>
        <end position="213"/>
    </location>
</feature>
<comment type="function">
    <text evidence="1">Essential component of the TIM23 complex, a complex that mediates the translocation of transit peptide-containing proteins across the mitochondrial inner membrane.</text>
</comment>
<keyword evidence="1" id="KW-0653">Protein transport</keyword>
<evidence type="ECO:0000259" key="2">
    <source>
        <dbReference type="PROSITE" id="PS50969"/>
    </source>
</evidence>
<dbReference type="CDD" id="cd07521">
    <property type="entry name" value="HAD_FCP1-like"/>
    <property type="match status" value="1"/>
</dbReference>
<dbReference type="InterPro" id="IPR050365">
    <property type="entry name" value="TIM50"/>
</dbReference>
<keyword evidence="1" id="KW-0496">Mitochondrion</keyword>
<dbReference type="AlphaFoldDB" id="A0A1J4KLA2"/>
<sequence>MSSFDMYRAAEEFETFQNTSLSCHRETTQAPMSPKSWGNKIRHFFGFEDPDTYKPPPAIEGKKTLILDLDETLIHSSDFPPHDAVEYFLCGDPQFYVYKRPGLDSFLRMCNEKFDTFIFTFGDRQYAEPVLDTLCPFINQSHRLYRDSCEMKSGTVKKDLGIFHRPKKDLILIDDNSAAMHFNPKNTIMIERWFGIPQDSALIDWLPPILNECSLAEDVRLVISQYSTPRRIRSSGSRKY</sequence>
<dbReference type="InterPro" id="IPR023214">
    <property type="entry name" value="HAD_sf"/>
</dbReference>
<dbReference type="PANTHER" id="PTHR12210">
    <property type="entry name" value="DULLARD PROTEIN PHOSPHATASE"/>
    <property type="match status" value="1"/>
</dbReference>
<reference evidence="3" key="1">
    <citation type="submission" date="2016-10" db="EMBL/GenBank/DDBJ databases">
        <authorList>
            <person name="Benchimol M."/>
            <person name="Almeida L.G."/>
            <person name="Vasconcelos A.T."/>
            <person name="Perreira-Neves A."/>
            <person name="Rosa I.A."/>
            <person name="Tasca T."/>
            <person name="Bogo M.R."/>
            <person name="de Souza W."/>
        </authorList>
    </citation>
    <scope>NUCLEOTIDE SEQUENCE [LARGE SCALE GENOMIC DNA]</scope>
    <source>
        <strain evidence="3">K</strain>
    </source>
</reference>
<dbReference type="Gene3D" id="3.40.50.1000">
    <property type="entry name" value="HAD superfamily/HAD-like"/>
    <property type="match status" value="1"/>
</dbReference>
<dbReference type="Pfam" id="PF03031">
    <property type="entry name" value="NIF"/>
    <property type="match status" value="1"/>
</dbReference>
<organism evidence="3 4">
    <name type="scientific">Tritrichomonas foetus</name>
    <dbReference type="NCBI Taxonomy" id="1144522"/>
    <lineage>
        <taxon>Eukaryota</taxon>
        <taxon>Metamonada</taxon>
        <taxon>Parabasalia</taxon>
        <taxon>Tritrichomonadida</taxon>
        <taxon>Tritrichomonadidae</taxon>
        <taxon>Tritrichomonas</taxon>
    </lineage>
</organism>
<comment type="subcellular location">
    <subcellularLocation>
        <location evidence="1">Mitochondrion inner membrane</location>
        <topology evidence="1">Single-pass membrane protein</topology>
    </subcellularLocation>
</comment>
<dbReference type="OrthoDB" id="277011at2759"/>
<comment type="similarity">
    <text evidence="1">Belongs to the TIM50 family.</text>
</comment>
<keyword evidence="1" id="KW-0811">Translocation</keyword>
<dbReference type="InterPro" id="IPR036412">
    <property type="entry name" value="HAD-like_sf"/>
</dbReference>
<dbReference type="GO" id="GO:0015031">
    <property type="term" value="P:protein transport"/>
    <property type="evidence" value="ECO:0007669"/>
    <property type="project" value="UniProtKB-KW"/>
</dbReference>
<comment type="caution">
    <text evidence="3">The sequence shown here is derived from an EMBL/GenBank/DDBJ whole genome shotgun (WGS) entry which is preliminary data.</text>
</comment>
<keyword evidence="1" id="KW-0809">Transit peptide</keyword>
<accession>A0A1J4KLA2</accession>
<dbReference type="PROSITE" id="PS50969">
    <property type="entry name" value="FCP1"/>
    <property type="match status" value="1"/>
</dbReference>
<dbReference type="SMART" id="SM00577">
    <property type="entry name" value="CPDc"/>
    <property type="match status" value="1"/>
</dbReference>
<keyword evidence="4" id="KW-1185">Reference proteome</keyword>
<dbReference type="InterPro" id="IPR004274">
    <property type="entry name" value="FCP1_dom"/>
</dbReference>
<gene>
    <name evidence="3" type="primary">fcpA</name>
    <name evidence="3" type="ORF">TRFO_20227</name>
</gene>
<evidence type="ECO:0000313" key="4">
    <source>
        <dbReference type="Proteomes" id="UP000179807"/>
    </source>
</evidence>
<dbReference type="EMBL" id="MLAK01000610">
    <property type="protein sequence ID" value="OHT10478.1"/>
    <property type="molecule type" value="Genomic_DNA"/>
</dbReference>
<dbReference type="SUPFAM" id="SSF56784">
    <property type="entry name" value="HAD-like"/>
    <property type="match status" value="1"/>
</dbReference>
<evidence type="ECO:0000256" key="1">
    <source>
        <dbReference type="RuleBase" id="RU365079"/>
    </source>
</evidence>
<evidence type="ECO:0000313" key="3">
    <source>
        <dbReference type="EMBL" id="OHT10478.1"/>
    </source>
</evidence>
<proteinExistence type="inferred from homology"/>
<dbReference type="Proteomes" id="UP000179807">
    <property type="component" value="Unassembled WGS sequence"/>
</dbReference>
<comment type="subunit">
    <text evidence="1">Component of the TIM23 complex.</text>
</comment>
<dbReference type="GO" id="GO:0005744">
    <property type="term" value="C:TIM23 mitochondrial import inner membrane translocase complex"/>
    <property type="evidence" value="ECO:0007669"/>
    <property type="project" value="UniProtKB-UniRule"/>
</dbReference>